<evidence type="ECO:0000313" key="2">
    <source>
        <dbReference type="Proteomes" id="UP001165121"/>
    </source>
</evidence>
<dbReference type="Proteomes" id="UP001165121">
    <property type="component" value="Unassembled WGS sequence"/>
</dbReference>
<name>A0A9W6UC60_9STRA</name>
<organism evidence="1 2">
    <name type="scientific">Phytophthora fragariaefolia</name>
    <dbReference type="NCBI Taxonomy" id="1490495"/>
    <lineage>
        <taxon>Eukaryota</taxon>
        <taxon>Sar</taxon>
        <taxon>Stramenopiles</taxon>
        <taxon>Oomycota</taxon>
        <taxon>Peronosporomycetes</taxon>
        <taxon>Peronosporales</taxon>
        <taxon>Peronosporaceae</taxon>
        <taxon>Phytophthora</taxon>
    </lineage>
</organism>
<evidence type="ECO:0000313" key="1">
    <source>
        <dbReference type="EMBL" id="GMF30825.1"/>
    </source>
</evidence>
<comment type="caution">
    <text evidence="1">The sequence shown here is derived from an EMBL/GenBank/DDBJ whole genome shotgun (WGS) entry which is preliminary data.</text>
</comment>
<dbReference type="EMBL" id="BSXT01000605">
    <property type="protein sequence ID" value="GMF30825.1"/>
    <property type="molecule type" value="Genomic_DNA"/>
</dbReference>
<protein>
    <submittedName>
        <fullName evidence="1">Unnamed protein product</fullName>
    </submittedName>
</protein>
<sequence length="197" mass="21288">MRCVQLLGCTPPSVETSIDTLSRLARRFTPLVRCIVPAVPRAQPHVLGSTANPRVVAAHALPVHALCGTAVTASAPAQLRPVTDALLGKVPDIFNIRVFGCKVQALIPKEHQKKQDATTQNGIFVDYATSGAYSVHFHGNTAGGTVIARQVEFYEYRFLPAPVRAEIVINIQLEGAVQDLVTMHQSSLTSGSRRKKN</sequence>
<proteinExistence type="predicted"/>
<accession>A0A9W6UC60</accession>
<gene>
    <name evidence="1" type="ORF">Pfra01_000691000</name>
</gene>
<dbReference type="AlphaFoldDB" id="A0A9W6UC60"/>
<reference evidence="1" key="1">
    <citation type="submission" date="2023-04" db="EMBL/GenBank/DDBJ databases">
        <title>Phytophthora fragariaefolia NBRC 109709.</title>
        <authorList>
            <person name="Ichikawa N."/>
            <person name="Sato H."/>
            <person name="Tonouchi N."/>
        </authorList>
    </citation>
    <scope>NUCLEOTIDE SEQUENCE</scope>
    <source>
        <strain evidence="1">NBRC 109709</strain>
    </source>
</reference>
<keyword evidence="2" id="KW-1185">Reference proteome</keyword>
<dbReference type="OrthoDB" id="4368647at2759"/>